<feature type="signal peptide" evidence="1">
    <location>
        <begin position="1"/>
        <end position="19"/>
    </location>
</feature>
<protein>
    <submittedName>
        <fullName evidence="2">Uncharacterized protein</fullName>
    </submittedName>
</protein>
<feature type="chain" id="PRO_5046657739" evidence="1">
    <location>
        <begin position="20"/>
        <end position="153"/>
    </location>
</feature>
<organism evidence="2 3">
    <name type="scientific">Psychromonas marina</name>
    <dbReference type="NCBI Taxonomy" id="88364"/>
    <lineage>
        <taxon>Bacteria</taxon>
        <taxon>Pseudomonadati</taxon>
        <taxon>Pseudomonadota</taxon>
        <taxon>Gammaproteobacteria</taxon>
        <taxon>Alteromonadales</taxon>
        <taxon>Psychromonadaceae</taxon>
        <taxon>Psychromonas</taxon>
    </lineage>
</organism>
<proteinExistence type="predicted"/>
<evidence type="ECO:0000256" key="1">
    <source>
        <dbReference type="SAM" id="SignalP"/>
    </source>
</evidence>
<dbReference type="EMBL" id="BSPQ01000002">
    <property type="protein sequence ID" value="GLS90188.1"/>
    <property type="molecule type" value="Genomic_DNA"/>
</dbReference>
<dbReference type="Proteomes" id="UP001157353">
    <property type="component" value="Unassembled WGS sequence"/>
</dbReference>
<accession>A0ABQ6DYY1</accession>
<dbReference type="RefSeq" id="WP_284203307.1">
    <property type="nucleotide sequence ID" value="NZ_BSPQ01000002.1"/>
</dbReference>
<name>A0ABQ6DYY1_9GAMM</name>
<evidence type="ECO:0000313" key="2">
    <source>
        <dbReference type="EMBL" id="GLS90188.1"/>
    </source>
</evidence>
<evidence type="ECO:0000313" key="3">
    <source>
        <dbReference type="Proteomes" id="UP001157353"/>
    </source>
</evidence>
<comment type="caution">
    <text evidence="2">The sequence shown here is derived from an EMBL/GenBank/DDBJ whole genome shotgun (WGS) entry which is preliminary data.</text>
</comment>
<sequence length="153" mass="16956">MKKILIIGLLLVVSKSSLAAGLINEMQSCQALIEFIDNKLAVAPSNYDQEDVQKVRKGLGTYDQYIQRQIVSPGLLEFNGGDKDKANQMQTQVDTYKNTLVKQLETRYPQNRLFMDHAIAVNNCAKQAVPSGGELDELKEALNLMVKLAKISG</sequence>
<keyword evidence="3" id="KW-1185">Reference proteome</keyword>
<gene>
    <name evidence="2" type="ORF">GCM10007916_12550</name>
</gene>
<keyword evidence="1" id="KW-0732">Signal</keyword>
<reference evidence="3" key="1">
    <citation type="journal article" date="2019" name="Int. J. Syst. Evol. Microbiol.">
        <title>The Global Catalogue of Microorganisms (GCM) 10K type strain sequencing project: providing services to taxonomists for standard genome sequencing and annotation.</title>
        <authorList>
            <consortium name="The Broad Institute Genomics Platform"/>
            <consortium name="The Broad Institute Genome Sequencing Center for Infectious Disease"/>
            <person name="Wu L."/>
            <person name="Ma J."/>
        </authorList>
    </citation>
    <scope>NUCLEOTIDE SEQUENCE [LARGE SCALE GENOMIC DNA]</scope>
    <source>
        <strain evidence="3">NBRC 103166</strain>
    </source>
</reference>